<feature type="compositionally biased region" description="Low complexity" evidence="1">
    <location>
        <begin position="413"/>
        <end position="429"/>
    </location>
</feature>
<feature type="compositionally biased region" description="Gly residues" evidence="1">
    <location>
        <begin position="176"/>
        <end position="202"/>
    </location>
</feature>
<evidence type="ECO:0000313" key="3">
    <source>
        <dbReference type="EMBL" id="MFD1935951.1"/>
    </source>
</evidence>
<feature type="compositionally biased region" description="Low complexity" evidence="1">
    <location>
        <begin position="203"/>
        <end position="214"/>
    </location>
</feature>
<feature type="region of interest" description="Disordered" evidence="1">
    <location>
        <begin position="1"/>
        <end position="334"/>
    </location>
</feature>
<feature type="region of interest" description="Disordered" evidence="1">
    <location>
        <begin position="363"/>
        <end position="504"/>
    </location>
</feature>
<reference evidence="4" key="1">
    <citation type="journal article" date="2019" name="Int. J. Syst. Evol. Microbiol.">
        <title>The Global Catalogue of Microorganisms (GCM) 10K type strain sequencing project: providing services to taxonomists for standard genome sequencing and annotation.</title>
        <authorList>
            <consortium name="The Broad Institute Genomics Platform"/>
            <consortium name="The Broad Institute Genome Sequencing Center for Infectious Disease"/>
            <person name="Wu L."/>
            <person name="Ma J."/>
        </authorList>
    </citation>
    <scope>NUCLEOTIDE SEQUENCE [LARGE SCALE GENOMIC DNA]</scope>
    <source>
        <strain evidence="4">ICMP 6774ER</strain>
    </source>
</reference>
<evidence type="ECO:0000256" key="1">
    <source>
        <dbReference type="SAM" id="MobiDB-lite"/>
    </source>
</evidence>
<dbReference type="InterPro" id="IPR008965">
    <property type="entry name" value="CBM2/CBM3_carb-bd_dom_sf"/>
</dbReference>
<proteinExistence type="predicted"/>
<dbReference type="Proteomes" id="UP001597368">
    <property type="component" value="Unassembled WGS sequence"/>
</dbReference>
<evidence type="ECO:0000313" key="4">
    <source>
        <dbReference type="Proteomes" id="UP001597368"/>
    </source>
</evidence>
<dbReference type="InterPro" id="IPR012291">
    <property type="entry name" value="CBM2_carb-bd_dom_sf"/>
</dbReference>
<feature type="compositionally biased region" description="Basic and acidic residues" evidence="1">
    <location>
        <begin position="322"/>
        <end position="332"/>
    </location>
</feature>
<feature type="compositionally biased region" description="Low complexity" evidence="1">
    <location>
        <begin position="366"/>
        <end position="382"/>
    </location>
</feature>
<evidence type="ECO:0000259" key="2">
    <source>
        <dbReference type="SMART" id="SM00637"/>
    </source>
</evidence>
<feature type="compositionally biased region" description="Low complexity" evidence="1">
    <location>
        <begin position="437"/>
        <end position="446"/>
    </location>
</feature>
<dbReference type="SUPFAM" id="SSF49384">
    <property type="entry name" value="Carbohydrate-binding domain"/>
    <property type="match status" value="1"/>
</dbReference>
<sequence>MARHGTGEPENAWNQGGRDSEDPREADFRSFDDPIATGAFMAPVADQAGWPAPPDQIDQQFQAGPSTGEWAMPPQQPDVPGGPATGPMSAHDAFGGPVSAFGGGPSAGGPSPFDDRGTGGRGFEGRRGFDDGDYDDAAFGDHGFRDPGHSGSAFAGSGHGGPALGDPGHGSAFGDPGHGGAAFGDPGHGGAAFGDPGHGGAAFGDPGFGEPAAGRGPGHQGYGDAAFGGSGTGEPPSGGTPYGGQGFDDAAGPAMAPTAVHSSPNDRLVATGPPRQPVAAWEEAPEPNETAFLGSAGWGDDNAGWDDDPEDKSSRRRRGRRRPDAETREPGQKGRGKIALLSVAAVAIVLGGTVVGVRMVSSSGEAPKAGAVSSSKPAPSVSETAEPEPGVEVSEPATDDGAVAEPTEEPSEEPSATKVVSRPRPTATAAEREPRRTTTPRPTTRPTKPPVIEDGDPTEEPTPSADPSNMQEADATGQPGVPDPVTSSTSGTGSGSGSTGSGGAAVNVTFDVVRQRLAGYTAELQVVNESARALTDWTVSVPVVGTVSAVQGAQWMQDGGLLVIQPGTTLAAGESVQVTFTALGRPDNPESCGLVGGECTVG</sequence>
<gene>
    <name evidence="3" type="ORF">ACFSKW_31220</name>
</gene>
<dbReference type="SMART" id="SM00637">
    <property type="entry name" value="CBD_II"/>
    <property type="match status" value="1"/>
</dbReference>
<feature type="compositionally biased region" description="Gly residues" evidence="1">
    <location>
        <begin position="215"/>
        <end position="232"/>
    </location>
</feature>
<feature type="domain" description="CBM2" evidence="2">
    <location>
        <begin position="506"/>
        <end position="599"/>
    </location>
</feature>
<feature type="compositionally biased region" description="Basic and acidic residues" evidence="1">
    <location>
        <begin position="113"/>
        <end position="130"/>
    </location>
</feature>
<accession>A0ABW4T553</accession>
<name>A0ABW4T553_9ACTN</name>
<keyword evidence="4" id="KW-1185">Reference proteome</keyword>
<dbReference type="Gene3D" id="2.60.40.290">
    <property type="match status" value="1"/>
</dbReference>
<comment type="caution">
    <text evidence="3">The sequence shown here is derived from an EMBL/GenBank/DDBJ whole genome shotgun (WGS) entry which is preliminary data.</text>
</comment>
<feature type="compositionally biased region" description="Basic and acidic residues" evidence="1">
    <location>
        <begin position="18"/>
        <end position="32"/>
    </location>
</feature>
<protein>
    <recommendedName>
        <fullName evidence="2">CBM2 domain-containing protein</fullName>
    </recommendedName>
</protein>
<feature type="compositionally biased region" description="Gly residues" evidence="1">
    <location>
        <begin position="492"/>
        <end position="503"/>
    </location>
</feature>
<dbReference type="EMBL" id="JBHUFV010000047">
    <property type="protein sequence ID" value="MFD1935951.1"/>
    <property type="molecule type" value="Genomic_DNA"/>
</dbReference>
<organism evidence="3 4">
    <name type="scientific">Nonomuraea mangrovi</name>
    <dbReference type="NCBI Taxonomy" id="2316207"/>
    <lineage>
        <taxon>Bacteria</taxon>
        <taxon>Bacillati</taxon>
        <taxon>Actinomycetota</taxon>
        <taxon>Actinomycetes</taxon>
        <taxon>Streptosporangiales</taxon>
        <taxon>Streptosporangiaceae</taxon>
        <taxon>Nonomuraea</taxon>
    </lineage>
</organism>
<dbReference type="InterPro" id="IPR001919">
    <property type="entry name" value="CBD2"/>
</dbReference>
<dbReference type="RefSeq" id="WP_379576056.1">
    <property type="nucleotide sequence ID" value="NZ_JBHUFV010000047.1"/>
</dbReference>